<dbReference type="OrthoDB" id="5605557at2"/>
<evidence type="ECO:0000256" key="1">
    <source>
        <dbReference type="SAM" id="MobiDB-lite"/>
    </source>
</evidence>
<feature type="compositionally biased region" description="Polar residues" evidence="1">
    <location>
        <begin position="51"/>
        <end position="62"/>
    </location>
</feature>
<accession>A0A1L4BST7</accession>
<dbReference type="KEGG" id="frx:F7310_05860"/>
<keyword evidence="4" id="KW-1185">Reference proteome</keyword>
<evidence type="ECO:0000313" key="3">
    <source>
        <dbReference type="EMBL" id="API86910.1"/>
    </source>
</evidence>
<reference evidence="3 4" key="1">
    <citation type="journal article" date="2016" name="Appl. Environ. Microbiol.">
        <title>Whole genome relationships among Francisella bacteria of diverse origin define new species and provide specific regions for detection.</title>
        <authorList>
            <person name="Challacombe J.F."/>
            <person name="Petersen J.M."/>
            <person name="Gallegos-Graves V."/>
            <person name="Hodge D."/>
            <person name="Pillai S."/>
            <person name="Kuske C.R."/>
        </authorList>
    </citation>
    <scope>NUCLEOTIDE SEQUENCE [LARGE SCALE GENOMIC DNA]</scope>
    <source>
        <strain evidence="4">TX07-7310</strain>
    </source>
</reference>
<protein>
    <recommendedName>
        <fullName evidence="5">DUF4124 domain-containing protein</fullName>
    </recommendedName>
</protein>
<evidence type="ECO:0000313" key="4">
    <source>
        <dbReference type="Proteomes" id="UP000184222"/>
    </source>
</evidence>
<evidence type="ECO:0008006" key="5">
    <source>
        <dbReference type="Google" id="ProtNLM"/>
    </source>
</evidence>
<name>A0A1L4BST7_9GAMM</name>
<organism evidence="3 4">
    <name type="scientific">Francisella uliginis</name>
    <dbReference type="NCBI Taxonomy" id="573570"/>
    <lineage>
        <taxon>Bacteria</taxon>
        <taxon>Pseudomonadati</taxon>
        <taxon>Pseudomonadota</taxon>
        <taxon>Gammaproteobacteria</taxon>
        <taxon>Thiotrichales</taxon>
        <taxon>Francisellaceae</taxon>
        <taxon>Francisella</taxon>
    </lineage>
</organism>
<feature type="signal peptide" evidence="2">
    <location>
        <begin position="1"/>
        <end position="19"/>
    </location>
</feature>
<keyword evidence="2" id="KW-0732">Signal</keyword>
<feature type="chain" id="PRO_5012385695" description="DUF4124 domain-containing protein" evidence="2">
    <location>
        <begin position="20"/>
        <end position="113"/>
    </location>
</feature>
<gene>
    <name evidence="3" type="ORF">F7310_05860</name>
</gene>
<dbReference type="AlphaFoldDB" id="A0A1L4BST7"/>
<dbReference type="EMBL" id="CP016796">
    <property type="protein sequence ID" value="API86910.1"/>
    <property type="molecule type" value="Genomic_DNA"/>
</dbReference>
<sequence>MAKKYLSVIVILFYSTAFANVYETDNNGVPTFSNVDTKGAKQVSVDKPQVVNSYNQISNGPSLNDYKQKRDNQIVWKNQGSRGEERSSQDVRNLEESLESFARNYESQNRSRR</sequence>
<dbReference type="Proteomes" id="UP000184222">
    <property type="component" value="Chromosome"/>
</dbReference>
<evidence type="ECO:0000256" key="2">
    <source>
        <dbReference type="SAM" id="SignalP"/>
    </source>
</evidence>
<proteinExistence type="predicted"/>
<dbReference type="RefSeq" id="WP_072712473.1">
    <property type="nucleotide sequence ID" value="NZ_CP016796.1"/>
</dbReference>
<feature type="region of interest" description="Disordered" evidence="1">
    <location>
        <begin position="51"/>
        <end position="71"/>
    </location>
</feature>